<keyword evidence="2" id="KW-0378">Hydrolase</keyword>
<evidence type="ECO:0000313" key="6">
    <source>
        <dbReference type="Proteomes" id="UP000244338"/>
    </source>
</evidence>
<dbReference type="Pfam" id="PF07687">
    <property type="entry name" value="M20_dimer"/>
    <property type="match status" value="1"/>
</dbReference>
<reference evidence="6" key="1">
    <citation type="journal article" date="2018" name="Sci. Rep.">
        <title>Lignite coal burning seam in the remote Altai Mountains harbors a hydrogen-driven thermophilic microbial community.</title>
        <authorList>
            <person name="Kadnikov V.V."/>
            <person name="Mardanov A.V."/>
            <person name="Ivasenko D.A."/>
            <person name="Antsiferov D.V."/>
            <person name="Beletsky A.V."/>
            <person name="Karnachuk O.V."/>
            <person name="Ravin N.V."/>
        </authorList>
    </citation>
    <scope>NUCLEOTIDE SEQUENCE [LARGE SCALE GENOMIC DNA]</scope>
</reference>
<dbReference type="PANTHER" id="PTHR11014:SF63">
    <property type="entry name" value="METALLOPEPTIDASE, PUTATIVE (AFU_ORTHOLOGUE AFUA_6G09600)-RELATED"/>
    <property type="match status" value="1"/>
</dbReference>
<dbReference type="SUPFAM" id="SSF55031">
    <property type="entry name" value="Bacterial exopeptidase dimerisation domain"/>
    <property type="match status" value="1"/>
</dbReference>
<accession>A0A2R6XZC0</accession>
<evidence type="ECO:0000259" key="4">
    <source>
        <dbReference type="Pfam" id="PF07687"/>
    </source>
</evidence>
<dbReference type="EMBL" id="PEBX01000075">
    <property type="protein sequence ID" value="PTQ55765.1"/>
    <property type="molecule type" value="Genomic_DNA"/>
</dbReference>
<evidence type="ECO:0000256" key="3">
    <source>
        <dbReference type="PIRSR" id="PIRSR005962-1"/>
    </source>
</evidence>
<sequence>MQKISSIDLLQQVFQAIDDLFPEMVAWRRHLHQYPELSFEEVETPRFVADILKAWGVRVREGVGGRGVVGRIKGHGDGPTVALRADFDALPIEDEKEVSYRSKIQGKMHACGHDGHTATLLAVAKVLSDTRHLWPGEVVLIHQFAEELSPGGAQPMIDDGALDEVDIIFGTHLWSGLPLGMIGTRSGFAMANADRFTVEVQGRGGHGAAPHETLDAIVIAANIITKLQQIVARRIDPLKEAVVTIGKIQGGSAFNVIAERVTMEGTVRTFDEAVREKIQQELSRLVSGEAAMFGAEATLMYEKGYDALINDPQVTERFQTLMQTLYDAKRVASMPPTMGGEDFAYYLKRVPGTFFFTGAGNPAVQAAYPHHHPRFDIDERAMLIAGKALVSAALDALWQNAWPLEEAKGLIAPPETRLHEQH</sequence>
<name>A0A2R6XZC0_9BACL</name>
<dbReference type="FunFam" id="3.30.70.360:FF:000014">
    <property type="entry name" value="N-acyl-L-amino acid amidohydrolase"/>
    <property type="match status" value="1"/>
</dbReference>
<feature type="binding site" evidence="3">
    <location>
        <position position="113"/>
    </location>
    <ligand>
        <name>Mn(2+)</name>
        <dbReference type="ChEBI" id="CHEBI:29035"/>
        <label>2</label>
    </ligand>
</feature>
<comment type="cofactor">
    <cofactor evidence="3">
        <name>Mn(2+)</name>
        <dbReference type="ChEBI" id="CHEBI:29035"/>
    </cofactor>
    <text evidence="3">The Mn(2+) ion enhances activity.</text>
</comment>
<evidence type="ECO:0000256" key="1">
    <source>
        <dbReference type="ARBA" id="ARBA00006153"/>
    </source>
</evidence>
<dbReference type="InterPro" id="IPR002933">
    <property type="entry name" value="Peptidase_M20"/>
</dbReference>
<dbReference type="NCBIfam" id="TIGR01891">
    <property type="entry name" value="amidohydrolases"/>
    <property type="match status" value="1"/>
</dbReference>
<feature type="domain" description="Peptidase M20 dimerisation" evidence="4">
    <location>
        <begin position="192"/>
        <end position="287"/>
    </location>
</feature>
<dbReference type="GO" id="GO:0046872">
    <property type="term" value="F:metal ion binding"/>
    <property type="evidence" value="ECO:0007669"/>
    <property type="project" value="UniProtKB-KW"/>
</dbReference>
<dbReference type="InterPro" id="IPR036264">
    <property type="entry name" value="Bact_exopeptidase_dim_dom"/>
</dbReference>
<keyword evidence="3" id="KW-0479">Metal-binding</keyword>
<dbReference type="GO" id="GO:0016787">
    <property type="term" value="F:hydrolase activity"/>
    <property type="evidence" value="ECO:0007669"/>
    <property type="project" value="UniProtKB-KW"/>
</dbReference>
<protein>
    <recommendedName>
        <fullName evidence="4">Peptidase M20 dimerisation domain-containing protein</fullName>
    </recommendedName>
</protein>
<evidence type="ECO:0000256" key="2">
    <source>
        <dbReference type="ARBA" id="ARBA00022801"/>
    </source>
</evidence>
<dbReference type="InterPro" id="IPR011650">
    <property type="entry name" value="Peptidase_M20_dimer"/>
</dbReference>
<dbReference type="PANTHER" id="PTHR11014">
    <property type="entry name" value="PEPTIDASE M20 FAMILY MEMBER"/>
    <property type="match status" value="1"/>
</dbReference>
<feature type="binding site" evidence="3">
    <location>
        <position position="371"/>
    </location>
    <ligand>
        <name>Mn(2+)</name>
        <dbReference type="ChEBI" id="CHEBI:29035"/>
        <label>2</label>
    </ligand>
</feature>
<comment type="similarity">
    <text evidence="1">Belongs to the peptidase M20 family.</text>
</comment>
<keyword evidence="3" id="KW-0464">Manganese</keyword>
<feature type="binding site" evidence="3">
    <location>
        <position position="111"/>
    </location>
    <ligand>
        <name>Mn(2+)</name>
        <dbReference type="ChEBI" id="CHEBI:29035"/>
        <label>2</label>
    </ligand>
</feature>
<feature type="binding site" evidence="3">
    <location>
        <position position="147"/>
    </location>
    <ligand>
        <name>Mn(2+)</name>
        <dbReference type="ChEBI" id="CHEBI:29035"/>
        <label>2</label>
    </ligand>
</feature>
<feature type="binding site" evidence="3">
    <location>
        <position position="172"/>
    </location>
    <ligand>
        <name>Mn(2+)</name>
        <dbReference type="ChEBI" id="CHEBI:29035"/>
        <label>2</label>
    </ligand>
</feature>
<proteinExistence type="inferred from homology"/>
<dbReference type="InterPro" id="IPR017439">
    <property type="entry name" value="Amidohydrolase"/>
</dbReference>
<dbReference type="Gene3D" id="3.30.70.360">
    <property type="match status" value="1"/>
</dbReference>
<dbReference type="SUPFAM" id="SSF53187">
    <property type="entry name" value="Zn-dependent exopeptidases"/>
    <property type="match status" value="1"/>
</dbReference>
<dbReference type="Pfam" id="PF01546">
    <property type="entry name" value="Peptidase_M20"/>
    <property type="match status" value="1"/>
</dbReference>
<evidence type="ECO:0000313" key="5">
    <source>
        <dbReference type="EMBL" id="PTQ55765.1"/>
    </source>
</evidence>
<dbReference type="Gene3D" id="3.40.630.10">
    <property type="entry name" value="Zn peptidases"/>
    <property type="match status" value="1"/>
</dbReference>
<dbReference type="AlphaFoldDB" id="A0A2R6XZC0"/>
<dbReference type="Proteomes" id="UP000244338">
    <property type="component" value="Unassembled WGS sequence"/>
</dbReference>
<comment type="caution">
    <text evidence="5">The sequence shown here is derived from an EMBL/GenBank/DDBJ whole genome shotgun (WGS) entry which is preliminary data.</text>
</comment>
<organism evidence="5 6">
    <name type="scientific">Candidatus Carbonibacillus altaicus</name>
    <dbReference type="NCBI Taxonomy" id="2163959"/>
    <lineage>
        <taxon>Bacteria</taxon>
        <taxon>Bacillati</taxon>
        <taxon>Bacillota</taxon>
        <taxon>Bacilli</taxon>
        <taxon>Bacillales</taxon>
        <taxon>Candidatus Carbonibacillus</taxon>
    </lineage>
</organism>
<dbReference type="PIRSF" id="PIRSF005962">
    <property type="entry name" value="Pept_M20D_amidohydro"/>
    <property type="match status" value="1"/>
</dbReference>
<gene>
    <name evidence="5" type="ORF">BSOLF_1498</name>
</gene>